<dbReference type="EMBL" id="JAATJN010000001">
    <property type="protein sequence ID" value="NJC58122.1"/>
    <property type="molecule type" value="Genomic_DNA"/>
</dbReference>
<evidence type="ECO:0000256" key="1">
    <source>
        <dbReference type="SAM" id="Phobius"/>
    </source>
</evidence>
<reference evidence="2 3" key="1">
    <citation type="submission" date="2020-03" db="EMBL/GenBank/DDBJ databases">
        <title>Sequencing the genomes of 1000 actinobacteria strains.</title>
        <authorList>
            <person name="Klenk H.-P."/>
        </authorList>
    </citation>
    <scope>NUCLEOTIDE SEQUENCE [LARGE SCALE GENOMIC DNA]</scope>
    <source>
        <strain evidence="2 3">DSM 18964</strain>
    </source>
</reference>
<comment type="caution">
    <text evidence="2">The sequence shown here is derived from an EMBL/GenBank/DDBJ whole genome shotgun (WGS) entry which is preliminary data.</text>
</comment>
<gene>
    <name evidence="2" type="ORF">BKA07_003157</name>
</gene>
<keyword evidence="1" id="KW-0812">Transmembrane</keyword>
<keyword evidence="1" id="KW-1133">Transmembrane helix</keyword>
<evidence type="ECO:0000313" key="2">
    <source>
        <dbReference type="EMBL" id="NJC58122.1"/>
    </source>
</evidence>
<organism evidence="2 3">
    <name type="scientific">Brevibacterium marinum</name>
    <dbReference type="NCBI Taxonomy" id="418643"/>
    <lineage>
        <taxon>Bacteria</taxon>
        <taxon>Bacillati</taxon>
        <taxon>Actinomycetota</taxon>
        <taxon>Actinomycetes</taxon>
        <taxon>Micrococcales</taxon>
        <taxon>Brevibacteriaceae</taxon>
        <taxon>Brevibacterium</taxon>
    </lineage>
</organism>
<keyword evidence="1" id="KW-0472">Membrane</keyword>
<feature type="transmembrane region" description="Helical" evidence="1">
    <location>
        <begin position="74"/>
        <end position="96"/>
    </location>
</feature>
<sequence length="168" mass="18106">MRPHTMKPRTAADHRPLGLPLWGVIGLALLAVPRVVLHDLGIISEGTIVNALFVFGPILIWIVVVLWARVPNAFITLLVVGIVYGIFLAAGHQIFWTAQFDDQPPRLGGRLSDLDPGVSSTVIRVFAVFSSIITGAVVGAVSGLVTWLLSLGLRRRGRRLGSEASSQE</sequence>
<proteinExistence type="predicted"/>
<feature type="transmembrane region" description="Helical" evidence="1">
    <location>
        <begin position="122"/>
        <end position="149"/>
    </location>
</feature>
<dbReference type="Proteomes" id="UP000576792">
    <property type="component" value="Unassembled WGS sequence"/>
</dbReference>
<dbReference type="RefSeq" id="WP_245161980.1">
    <property type="nucleotide sequence ID" value="NZ_BAAAPQ010000041.1"/>
</dbReference>
<dbReference type="AlphaFoldDB" id="A0A846S9Z0"/>
<keyword evidence="3" id="KW-1185">Reference proteome</keyword>
<accession>A0A846S9Z0</accession>
<feature type="transmembrane region" description="Helical" evidence="1">
    <location>
        <begin position="47"/>
        <end position="67"/>
    </location>
</feature>
<name>A0A846S9Z0_9MICO</name>
<protein>
    <submittedName>
        <fullName evidence="2">Uncharacterized protein</fullName>
    </submittedName>
</protein>
<evidence type="ECO:0000313" key="3">
    <source>
        <dbReference type="Proteomes" id="UP000576792"/>
    </source>
</evidence>